<dbReference type="Gene3D" id="2.60.40.1180">
    <property type="entry name" value="Golgi alpha-mannosidase II"/>
    <property type="match status" value="1"/>
</dbReference>
<name>A0ABP5TB07_9ACTN</name>
<evidence type="ECO:0000259" key="6">
    <source>
        <dbReference type="PROSITE" id="PS51173"/>
    </source>
</evidence>
<dbReference type="SMART" id="SM00637">
    <property type="entry name" value="CBD_II"/>
    <property type="match status" value="1"/>
</dbReference>
<dbReference type="InterPro" id="IPR003961">
    <property type="entry name" value="FN3_dom"/>
</dbReference>
<dbReference type="SUPFAM" id="SSF49384">
    <property type="entry name" value="Carbohydrate-binding domain"/>
    <property type="match status" value="1"/>
</dbReference>
<dbReference type="Gene3D" id="2.60.40.10">
    <property type="entry name" value="Immunoglobulins"/>
    <property type="match status" value="1"/>
</dbReference>
<feature type="signal peptide" evidence="4">
    <location>
        <begin position="1"/>
        <end position="33"/>
    </location>
</feature>
<dbReference type="InterPro" id="IPR036116">
    <property type="entry name" value="FN3_sf"/>
</dbReference>
<dbReference type="SUPFAM" id="SSF49265">
    <property type="entry name" value="Fibronectin type III"/>
    <property type="match status" value="1"/>
</dbReference>
<dbReference type="Gene3D" id="2.60.40.290">
    <property type="match status" value="1"/>
</dbReference>
<dbReference type="Proteomes" id="UP001501444">
    <property type="component" value="Unassembled WGS sequence"/>
</dbReference>
<dbReference type="CDD" id="cd00063">
    <property type="entry name" value="FN3"/>
    <property type="match status" value="1"/>
</dbReference>
<feature type="chain" id="PRO_5046810285" evidence="4">
    <location>
        <begin position="34"/>
        <end position="683"/>
    </location>
</feature>
<dbReference type="SUPFAM" id="SSF51445">
    <property type="entry name" value="(Trans)glycosidases"/>
    <property type="match status" value="1"/>
</dbReference>
<evidence type="ECO:0000256" key="1">
    <source>
        <dbReference type="ARBA" id="ARBA00023277"/>
    </source>
</evidence>
<dbReference type="InterPro" id="IPR013780">
    <property type="entry name" value="Glyco_hydro_b"/>
</dbReference>
<dbReference type="Gene3D" id="3.20.20.80">
    <property type="entry name" value="Glycosidases"/>
    <property type="match status" value="1"/>
</dbReference>
<evidence type="ECO:0000256" key="4">
    <source>
        <dbReference type="SAM" id="SignalP"/>
    </source>
</evidence>
<dbReference type="PANTHER" id="PTHR43576">
    <property type="entry name" value="ALPHA-L-ARABINOFURANOSIDASE C-RELATED"/>
    <property type="match status" value="1"/>
</dbReference>
<accession>A0ABP5TB07</accession>
<comment type="caution">
    <text evidence="7">The sequence shown here is derived from an EMBL/GenBank/DDBJ whole genome shotgun (WGS) entry which is preliminary data.</text>
</comment>
<feature type="domain" description="CBM2" evidence="6">
    <location>
        <begin position="572"/>
        <end position="683"/>
    </location>
</feature>
<sequence>MTQGSVRRAGWALALLLTAGALGSAPASGTAFADAVPANVTVNARAGLATVADTALGVNDAIWDSELGSTAVSDLLRAAGAGMVRYPGGSYADIYHWQTHTAPGGYVAPGTDFDTFMASMQRIGAQPMIIANYGTGTAQEAADWVRYANVTKGYHAQYWTIGNENYGNGHYGTAWEADDHADKSPKAYAEGVVAFSQAMKAVDPTVKIGAVLTTPANWPDGLVGGGDAGTWNQVVLSIAGPSIDFVDLHWYPGGGSEAEALAKPSQIDDMMYLAKAQIARYAGANAGRIGISLTETNVGVGQNTQPGALFLAQTYSGMLENGVFTVDWWDVHNGIGTVSTVAGQTDYGDFGMLSSGGCANNVCEPAMNTPFAPYHALKLMHSFARPGDQLIRAGTDNPLVAAHAARRANGDLTVLLVNLDPANPHAVKIGYDGYTPSSAAPQVESYLNGATGIASSSTGSATAQTLAPYSLTVLTLHPASAPGVLPATPARPSASAVTDRSATLTWPATQAGVKYEVYRQYGARSEQLGETTSTSFTATNLTPGTRYTVNVLARDGAGRVSWSSPPLTFTTGAPATSTCSVHFSDDNDWGNGYVGTITVTNTGTAPLNGWTLAFTWPTGWQNVSSGWNGTWSQSGTTVRVTPADFNTNLVAGGSTSVGFVGAYSGPNVLPSAFTLNGTVCSAA</sequence>
<keyword evidence="4" id="KW-0732">Signal</keyword>
<dbReference type="EMBL" id="BAAARV010000025">
    <property type="protein sequence ID" value="GAA2347555.1"/>
    <property type="molecule type" value="Genomic_DNA"/>
</dbReference>
<dbReference type="Pfam" id="PF00041">
    <property type="entry name" value="fn3"/>
    <property type="match status" value="1"/>
</dbReference>
<reference evidence="8" key="1">
    <citation type="journal article" date="2019" name="Int. J. Syst. Evol. Microbiol.">
        <title>The Global Catalogue of Microorganisms (GCM) 10K type strain sequencing project: providing services to taxonomists for standard genome sequencing and annotation.</title>
        <authorList>
            <consortium name="The Broad Institute Genomics Platform"/>
            <consortium name="The Broad Institute Genome Sequencing Center for Infectious Disease"/>
            <person name="Wu L."/>
            <person name="Ma J."/>
        </authorList>
    </citation>
    <scope>NUCLEOTIDE SEQUENCE [LARGE SCALE GENOMIC DNA]</scope>
    <source>
        <strain evidence="8">JCM 3272</strain>
    </source>
</reference>
<dbReference type="InterPro" id="IPR012291">
    <property type="entry name" value="CBM2_carb-bd_dom_sf"/>
</dbReference>
<dbReference type="SMART" id="SM00060">
    <property type="entry name" value="FN3"/>
    <property type="match status" value="1"/>
</dbReference>
<dbReference type="PROSITE" id="PS51173">
    <property type="entry name" value="CBM2"/>
    <property type="match status" value="1"/>
</dbReference>
<dbReference type="Pfam" id="PF00553">
    <property type="entry name" value="CBM_2"/>
    <property type="match status" value="1"/>
</dbReference>
<dbReference type="InterPro" id="IPR001919">
    <property type="entry name" value="CBD2"/>
</dbReference>
<evidence type="ECO:0000313" key="8">
    <source>
        <dbReference type="Proteomes" id="UP001501444"/>
    </source>
</evidence>
<keyword evidence="2" id="KW-0326">Glycosidase</keyword>
<evidence type="ECO:0000256" key="3">
    <source>
        <dbReference type="ARBA" id="ARBA00023326"/>
    </source>
</evidence>
<evidence type="ECO:0000256" key="2">
    <source>
        <dbReference type="ARBA" id="ARBA00023295"/>
    </source>
</evidence>
<evidence type="ECO:0000313" key="7">
    <source>
        <dbReference type="EMBL" id="GAA2347555.1"/>
    </source>
</evidence>
<keyword evidence="3" id="KW-0624">Polysaccharide degradation</keyword>
<evidence type="ECO:0000259" key="5">
    <source>
        <dbReference type="PROSITE" id="PS50853"/>
    </source>
</evidence>
<dbReference type="InterPro" id="IPR008965">
    <property type="entry name" value="CBM2/CBM3_carb-bd_dom_sf"/>
</dbReference>
<dbReference type="InterPro" id="IPR017853">
    <property type="entry name" value="GH"/>
</dbReference>
<protein>
    <submittedName>
        <fullName evidence="7">Cellulose binding domain-containing protein</fullName>
    </submittedName>
</protein>
<dbReference type="InterPro" id="IPR013783">
    <property type="entry name" value="Ig-like_fold"/>
</dbReference>
<proteinExistence type="predicted"/>
<keyword evidence="8" id="KW-1185">Reference proteome</keyword>
<keyword evidence="1" id="KW-0119">Carbohydrate metabolism</keyword>
<dbReference type="RefSeq" id="WP_344613476.1">
    <property type="nucleotide sequence ID" value="NZ_BAAARV010000025.1"/>
</dbReference>
<organism evidence="7 8">
    <name type="scientific">Dactylosporangium salmoneum</name>
    <dbReference type="NCBI Taxonomy" id="53361"/>
    <lineage>
        <taxon>Bacteria</taxon>
        <taxon>Bacillati</taxon>
        <taxon>Actinomycetota</taxon>
        <taxon>Actinomycetes</taxon>
        <taxon>Micromonosporales</taxon>
        <taxon>Micromonosporaceae</taxon>
        <taxon>Dactylosporangium</taxon>
    </lineage>
</organism>
<keyword evidence="2" id="KW-0378">Hydrolase</keyword>
<feature type="domain" description="Fibronectin type-III" evidence="5">
    <location>
        <begin position="488"/>
        <end position="574"/>
    </location>
</feature>
<gene>
    <name evidence="7" type="ORF">GCM10010170_035270</name>
</gene>
<dbReference type="PROSITE" id="PS50853">
    <property type="entry name" value="FN3"/>
    <property type="match status" value="1"/>
</dbReference>